<gene>
    <name evidence="2" type="ORF">KV394_15920</name>
</gene>
<evidence type="ECO:0000313" key="2">
    <source>
        <dbReference type="EMBL" id="UPL12506.1"/>
    </source>
</evidence>
<keyword evidence="3" id="KW-1185">Reference proteome</keyword>
<dbReference type="RefSeq" id="WP_136031254.1">
    <property type="nucleotide sequence ID" value="NZ_CP078076.1"/>
</dbReference>
<evidence type="ECO:0000256" key="1">
    <source>
        <dbReference type="SAM" id="MobiDB-lite"/>
    </source>
</evidence>
<dbReference type="Proteomes" id="UP000831467">
    <property type="component" value="Chromosome"/>
</dbReference>
<accession>A0ABY4IKY6</accession>
<name>A0ABY4IKY6_9MICO</name>
<evidence type="ECO:0000313" key="3">
    <source>
        <dbReference type="Proteomes" id="UP000831467"/>
    </source>
</evidence>
<proteinExistence type="predicted"/>
<organism evidence="2 3">
    <name type="scientific">Microbacterium sufflavum</name>
    <dbReference type="NCBI Taxonomy" id="2851649"/>
    <lineage>
        <taxon>Bacteria</taxon>
        <taxon>Bacillati</taxon>
        <taxon>Actinomycetota</taxon>
        <taxon>Actinomycetes</taxon>
        <taxon>Micrococcales</taxon>
        <taxon>Microbacteriaceae</taxon>
        <taxon>Microbacterium</taxon>
    </lineage>
</organism>
<sequence length="75" mass="8237">MSLSDQPIDEVKPEADLQEQERPDLEVPDDPEVTTTGEPDVHSVEADPADAAEQRHEVPLDDDDLDDADADDDVL</sequence>
<protein>
    <recommendedName>
        <fullName evidence="4">Sugar ABC transporter ATPase</fullName>
    </recommendedName>
</protein>
<dbReference type="EMBL" id="CP078076">
    <property type="protein sequence ID" value="UPL12506.1"/>
    <property type="molecule type" value="Genomic_DNA"/>
</dbReference>
<feature type="compositionally biased region" description="Acidic residues" evidence="1">
    <location>
        <begin position="60"/>
        <end position="75"/>
    </location>
</feature>
<feature type="compositionally biased region" description="Basic and acidic residues" evidence="1">
    <location>
        <begin position="9"/>
        <end position="25"/>
    </location>
</feature>
<feature type="region of interest" description="Disordered" evidence="1">
    <location>
        <begin position="1"/>
        <end position="75"/>
    </location>
</feature>
<evidence type="ECO:0008006" key="4">
    <source>
        <dbReference type="Google" id="ProtNLM"/>
    </source>
</evidence>
<reference evidence="2 3" key="1">
    <citation type="submission" date="2021-06" db="EMBL/GenBank/DDBJ databases">
        <title>Genome-based taxonomic framework of Microbacterium strains isolated from marine environment, the description of four new species and reclassification of four preexisting species.</title>
        <authorList>
            <person name="Lee S.D."/>
            <person name="Kim S.-M."/>
            <person name="Byeon Y.-S."/>
            <person name="Yang H.L."/>
            <person name="Kim I.S."/>
        </authorList>
    </citation>
    <scope>NUCLEOTIDE SEQUENCE [LARGE SCALE GENOMIC DNA]</scope>
    <source>
        <strain evidence="2 3">SSW1-51</strain>
    </source>
</reference>